<protein>
    <recommendedName>
        <fullName evidence="7">Peptidyl-prolyl cis-trans isomerase</fullName>
        <ecNumber evidence="7">5.2.1.8</ecNumber>
    </recommendedName>
</protein>
<evidence type="ECO:0000256" key="3">
    <source>
        <dbReference type="ARBA" id="ARBA00022729"/>
    </source>
</evidence>
<dbReference type="InterPro" id="IPR046357">
    <property type="entry name" value="PPIase_dom_sf"/>
</dbReference>
<evidence type="ECO:0000256" key="7">
    <source>
        <dbReference type="RuleBase" id="RU003915"/>
    </source>
</evidence>
<dbReference type="Pfam" id="PF01346">
    <property type="entry name" value="FKBP_N"/>
    <property type="match status" value="1"/>
</dbReference>
<dbReference type="EMBL" id="SNTY01000036">
    <property type="protein sequence ID" value="TEU25570.1"/>
    <property type="molecule type" value="Genomic_DNA"/>
</dbReference>
<dbReference type="PANTHER" id="PTHR43811:SF19">
    <property type="entry name" value="39 KDA FK506-BINDING NUCLEAR PROTEIN"/>
    <property type="match status" value="1"/>
</dbReference>
<keyword evidence="4 6" id="KW-0697">Rotamase</keyword>
<evidence type="ECO:0000256" key="1">
    <source>
        <dbReference type="ARBA" id="ARBA00000971"/>
    </source>
</evidence>
<evidence type="ECO:0000313" key="10">
    <source>
        <dbReference type="EMBL" id="TEU25570.1"/>
    </source>
</evidence>
<dbReference type="AlphaFoldDB" id="A0A4Y7XBW6"/>
<gene>
    <name evidence="10" type="ORF">E2B99_09405</name>
</gene>
<proteinExistence type="inferred from homology"/>
<accession>A0A4Y7XBW6</accession>
<dbReference type="GO" id="GO:0003755">
    <property type="term" value="F:peptidyl-prolyl cis-trans isomerase activity"/>
    <property type="evidence" value="ECO:0007669"/>
    <property type="project" value="UniProtKB-UniRule"/>
</dbReference>
<evidence type="ECO:0000256" key="5">
    <source>
        <dbReference type="ARBA" id="ARBA00023235"/>
    </source>
</evidence>
<evidence type="ECO:0000259" key="9">
    <source>
        <dbReference type="PROSITE" id="PS50059"/>
    </source>
</evidence>
<dbReference type="PANTHER" id="PTHR43811">
    <property type="entry name" value="FKBP-TYPE PEPTIDYL-PROLYL CIS-TRANS ISOMERASE FKPA"/>
    <property type="match status" value="1"/>
</dbReference>
<keyword evidence="3" id="KW-0732">Signal</keyword>
<dbReference type="InterPro" id="IPR036944">
    <property type="entry name" value="PPIase_FKBP_N_sf"/>
</dbReference>
<dbReference type="SUPFAM" id="SSF54534">
    <property type="entry name" value="FKBP-like"/>
    <property type="match status" value="1"/>
</dbReference>
<sequence>MSKALPVVLAAIIIGGALTPVYLAKQATPGQHAKTGQTSNAATSNIQKISYALGYQVSSQTPPEMDTELFAEGMRDGQAKKTPRFTEQEINQALMAYQQEVQKQQQEHLQQQQQQQQQATASSATQAGEAFLAANAKKPGVITTASGLQYQVIKEGTGATPTASSEVKVDYEGKLIDGTVFDSSIKRGEPLTFGLSQVIPGWTEGLQLMKEGAHYRFFIPASLGYGETGAGEAIPPNSTLIFDVTLIKVNP</sequence>
<keyword evidence="11" id="KW-1185">Reference proteome</keyword>
<dbReference type="Pfam" id="PF00254">
    <property type="entry name" value="FKBP_C"/>
    <property type="match status" value="1"/>
</dbReference>
<organism evidence="10 11">
    <name type="scientific">Alkanindiges illinoisensis</name>
    <dbReference type="NCBI Taxonomy" id="197183"/>
    <lineage>
        <taxon>Bacteria</taxon>
        <taxon>Pseudomonadati</taxon>
        <taxon>Pseudomonadota</taxon>
        <taxon>Gammaproteobacteria</taxon>
        <taxon>Moraxellales</taxon>
        <taxon>Moraxellaceae</taxon>
        <taxon>Alkanindiges</taxon>
    </lineage>
</organism>
<keyword evidence="8" id="KW-0175">Coiled coil</keyword>
<dbReference type="EC" id="5.2.1.8" evidence="7"/>
<feature type="domain" description="PPIase FKBP-type" evidence="9">
    <location>
        <begin position="164"/>
        <end position="250"/>
    </location>
</feature>
<dbReference type="FunFam" id="3.10.50.40:FF:000045">
    <property type="entry name" value="Peptidyl-prolyl cis-trans isomerase"/>
    <property type="match status" value="1"/>
</dbReference>
<name>A0A4Y7XBW6_9GAMM</name>
<dbReference type="InterPro" id="IPR000774">
    <property type="entry name" value="PPIase_FKBP_N"/>
</dbReference>
<dbReference type="Gene3D" id="1.10.287.460">
    <property type="entry name" value="Peptidyl-prolyl cis-trans isomerase, FKBP-type, N-terminal domain"/>
    <property type="match status" value="1"/>
</dbReference>
<dbReference type="Proteomes" id="UP000297834">
    <property type="component" value="Unassembled WGS sequence"/>
</dbReference>
<comment type="caution">
    <text evidence="10">The sequence shown here is derived from an EMBL/GenBank/DDBJ whole genome shotgun (WGS) entry which is preliminary data.</text>
</comment>
<comment type="similarity">
    <text evidence="2 7">Belongs to the FKBP-type PPIase family.</text>
</comment>
<dbReference type="Gene3D" id="3.10.50.40">
    <property type="match status" value="1"/>
</dbReference>
<dbReference type="PROSITE" id="PS50059">
    <property type="entry name" value="FKBP_PPIASE"/>
    <property type="match status" value="1"/>
</dbReference>
<dbReference type="OrthoDB" id="9814548at2"/>
<dbReference type="GO" id="GO:0006457">
    <property type="term" value="P:protein folding"/>
    <property type="evidence" value="ECO:0007669"/>
    <property type="project" value="InterPro"/>
</dbReference>
<comment type="catalytic activity">
    <reaction evidence="1 6 7">
        <text>[protein]-peptidylproline (omega=180) = [protein]-peptidylproline (omega=0)</text>
        <dbReference type="Rhea" id="RHEA:16237"/>
        <dbReference type="Rhea" id="RHEA-COMP:10747"/>
        <dbReference type="Rhea" id="RHEA-COMP:10748"/>
        <dbReference type="ChEBI" id="CHEBI:83833"/>
        <dbReference type="ChEBI" id="CHEBI:83834"/>
        <dbReference type="EC" id="5.2.1.8"/>
    </reaction>
</comment>
<evidence type="ECO:0000313" key="11">
    <source>
        <dbReference type="Proteomes" id="UP000297834"/>
    </source>
</evidence>
<evidence type="ECO:0000256" key="6">
    <source>
        <dbReference type="PROSITE-ProRule" id="PRU00277"/>
    </source>
</evidence>
<reference evidence="10 11" key="1">
    <citation type="submission" date="2019-03" db="EMBL/GenBank/DDBJ databases">
        <title>Alkanindiges illinoisensis: a potential pathogenic isolated from ascites of a gastric cancer patient with abdominal metastasis.</title>
        <authorList>
            <person name="Hu X."/>
            <person name="Yang B."/>
            <person name="Yan X."/>
            <person name="Lin L."/>
            <person name="Zhao H."/>
            <person name="Zhou F."/>
            <person name="Su B."/>
            <person name="Chen J."/>
            <person name="Rui Y."/>
            <person name="Wang Q."/>
            <person name="Zheng L."/>
        </authorList>
    </citation>
    <scope>NUCLEOTIDE SEQUENCE [LARGE SCALE GENOMIC DNA]</scope>
    <source>
        <strain evidence="10 11">NFYY 23406</strain>
    </source>
</reference>
<dbReference type="InterPro" id="IPR001179">
    <property type="entry name" value="PPIase_FKBP_dom"/>
</dbReference>
<dbReference type="RefSeq" id="WP_134244720.1">
    <property type="nucleotide sequence ID" value="NZ_SNTY01000036.1"/>
</dbReference>
<evidence type="ECO:0000256" key="8">
    <source>
        <dbReference type="SAM" id="Coils"/>
    </source>
</evidence>
<evidence type="ECO:0000256" key="4">
    <source>
        <dbReference type="ARBA" id="ARBA00023110"/>
    </source>
</evidence>
<dbReference type="STRING" id="1120977.GCA_000619845_02140"/>
<keyword evidence="5 6" id="KW-0413">Isomerase</keyword>
<evidence type="ECO:0000256" key="2">
    <source>
        <dbReference type="ARBA" id="ARBA00006577"/>
    </source>
</evidence>
<feature type="coiled-coil region" evidence="8">
    <location>
        <begin position="87"/>
        <end position="114"/>
    </location>
</feature>